<feature type="region of interest" description="Disordered" evidence="4">
    <location>
        <begin position="300"/>
        <end position="352"/>
    </location>
</feature>
<dbReference type="GO" id="GO:0036064">
    <property type="term" value="C:ciliary basal body"/>
    <property type="evidence" value="ECO:0007669"/>
    <property type="project" value="TreeGrafter"/>
</dbReference>
<dbReference type="PROSITE" id="PS51221">
    <property type="entry name" value="TTL"/>
    <property type="match status" value="1"/>
</dbReference>
<dbReference type="Gene3D" id="3.30.470.20">
    <property type="entry name" value="ATP-grasp fold, B domain"/>
    <property type="match status" value="1"/>
</dbReference>
<dbReference type="SUPFAM" id="SSF56059">
    <property type="entry name" value="Glutathione synthetase ATP-binding domain-like"/>
    <property type="match status" value="1"/>
</dbReference>
<dbReference type="Pfam" id="PF03133">
    <property type="entry name" value="TTL"/>
    <property type="match status" value="1"/>
</dbReference>
<accession>A0AAW1R2V3</accession>
<feature type="compositionally biased region" description="Polar residues" evidence="4">
    <location>
        <begin position="682"/>
        <end position="692"/>
    </location>
</feature>
<keyword evidence="3" id="KW-0067">ATP-binding</keyword>
<evidence type="ECO:0000256" key="4">
    <source>
        <dbReference type="SAM" id="MobiDB-lite"/>
    </source>
</evidence>
<evidence type="ECO:0000256" key="2">
    <source>
        <dbReference type="ARBA" id="ARBA00022741"/>
    </source>
</evidence>
<keyword evidence="2" id="KW-0547">Nucleotide-binding</keyword>
<dbReference type="InterPro" id="IPR004344">
    <property type="entry name" value="TTL/TTLL_fam"/>
</dbReference>
<gene>
    <name evidence="5" type="ORF">WJX74_004938</name>
</gene>
<feature type="region of interest" description="Disordered" evidence="4">
    <location>
        <begin position="591"/>
        <end position="692"/>
    </location>
</feature>
<evidence type="ECO:0000313" key="6">
    <source>
        <dbReference type="Proteomes" id="UP001438707"/>
    </source>
</evidence>
<dbReference type="EMBL" id="JALJOS010000017">
    <property type="protein sequence ID" value="KAK9827843.1"/>
    <property type="molecule type" value="Genomic_DNA"/>
</dbReference>
<dbReference type="Proteomes" id="UP001438707">
    <property type="component" value="Unassembled WGS sequence"/>
</dbReference>
<name>A0AAW1R2V3_9CHLO</name>
<keyword evidence="6" id="KW-1185">Reference proteome</keyword>
<keyword evidence="1" id="KW-0436">Ligase</keyword>
<reference evidence="5 6" key="1">
    <citation type="journal article" date="2024" name="Nat. Commun.">
        <title>Phylogenomics reveals the evolutionary origins of lichenization in chlorophyte algae.</title>
        <authorList>
            <person name="Puginier C."/>
            <person name="Libourel C."/>
            <person name="Otte J."/>
            <person name="Skaloud P."/>
            <person name="Haon M."/>
            <person name="Grisel S."/>
            <person name="Petersen M."/>
            <person name="Berrin J.G."/>
            <person name="Delaux P.M."/>
            <person name="Dal Grande F."/>
            <person name="Keller J."/>
        </authorList>
    </citation>
    <scope>NUCLEOTIDE SEQUENCE [LARGE SCALE GENOMIC DNA]</scope>
    <source>
        <strain evidence="5 6">SAG 2145</strain>
    </source>
</reference>
<dbReference type="GO" id="GO:0070740">
    <property type="term" value="F:tubulin-glutamic acid ligase activity"/>
    <property type="evidence" value="ECO:0007669"/>
    <property type="project" value="TreeGrafter"/>
</dbReference>
<evidence type="ECO:0000313" key="5">
    <source>
        <dbReference type="EMBL" id="KAK9827843.1"/>
    </source>
</evidence>
<feature type="compositionally biased region" description="Low complexity" evidence="4">
    <location>
        <begin position="318"/>
        <end position="335"/>
    </location>
</feature>
<dbReference type="GO" id="GO:0015631">
    <property type="term" value="F:tubulin binding"/>
    <property type="evidence" value="ECO:0007669"/>
    <property type="project" value="TreeGrafter"/>
</dbReference>
<dbReference type="PANTHER" id="PTHR12241">
    <property type="entry name" value="TUBULIN POLYGLUTAMYLASE"/>
    <property type="match status" value="1"/>
</dbReference>
<feature type="region of interest" description="Disordered" evidence="4">
    <location>
        <begin position="1"/>
        <end position="26"/>
    </location>
</feature>
<feature type="compositionally biased region" description="Low complexity" evidence="4">
    <location>
        <begin position="596"/>
        <end position="618"/>
    </location>
</feature>
<sequence>MDDDSDCGSDKSSHHSPTTSAPRKRRSLARRYPPIRISLEDTGYEVMELAAQRLGWQVVDGSCWDVCWMDTSGKGIRLVQTEDQLQRALACVELSDAVASHYIDKPLLLDGLKFDLRIYALVTSCEPLRVFLFKQGLVRCCTQAYQRPEPSNLENVFMHLTNHAVNRTNPFASHCTFKPGMGNKLSLAMFQGWMEQRGLSFTRLWEQIEAVVVKCILSIQPLLGHNQQAGTRPSHRDGSCCFELLGYDIMVDRNYKAWLVEVNHSPSFSIDTPLDASIKTALIVNTLKMVGPSPTEIAQARQLQRAASGQRLLGKAPSRTSSSASSNESTTSRSAPATVPTRQEGQQRRDHQEAQNLGNFQQAFPSTDPSKQALYERLLAGAQEHFQSSFQAKTHVMIDTLQEKMRHAEEEAAAKAAAEQAAVAAARRKAYLLSQERRRQCLESAAQPLLGASRGSLRSTSSGLSLPILTSERQGEPWPLNAVKSESAAEPKRMLKLTRVGIKVSGSIAPRAGMPMRAAPVPITPRMRLRKRALPYQPANSAVLDCCLVTRNCLRDMPRSSHGGMVAGFRHPAQRTSSGLAAASLLSMSQRRHSDSFSSSSTSTSPHASAPASPIVPSLDMAGRPFQWPRLAPGQLRRRSSQDLKRSVSTQQRPMSPGSVLRSMDSACRVQASDADWPSPRPSSTSCLASNV</sequence>
<organism evidence="5 6">
    <name type="scientific">Apatococcus lobatus</name>
    <dbReference type="NCBI Taxonomy" id="904363"/>
    <lineage>
        <taxon>Eukaryota</taxon>
        <taxon>Viridiplantae</taxon>
        <taxon>Chlorophyta</taxon>
        <taxon>core chlorophytes</taxon>
        <taxon>Trebouxiophyceae</taxon>
        <taxon>Chlorellales</taxon>
        <taxon>Chlorellaceae</taxon>
        <taxon>Apatococcus</taxon>
    </lineage>
</organism>
<proteinExistence type="predicted"/>
<comment type="caution">
    <text evidence="5">The sequence shown here is derived from an EMBL/GenBank/DDBJ whole genome shotgun (WGS) entry which is preliminary data.</text>
</comment>
<evidence type="ECO:0000256" key="1">
    <source>
        <dbReference type="ARBA" id="ARBA00022598"/>
    </source>
</evidence>
<dbReference type="GO" id="GO:0005524">
    <property type="term" value="F:ATP binding"/>
    <property type="evidence" value="ECO:0007669"/>
    <property type="project" value="UniProtKB-KW"/>
</dbReference>
<evidence type="ECO:0000256" key="3">
    <source>
        <dbReference type="ARBA" id="ARBA00022840"/>
    </source>
</evidence>
<dbReference type="PANTHER" id="PTHR12241:SF147">
    <property type="entry name" value="TUBULIN POLYGLUTAMYLASE TTLL7"/>
    <property type="match status" value="1"/>
</dbReference>
<dbReference type="AlphaFoldDB" id="A0AAW1R2V3"/>
<dbReference type="GO" id="GO:0000226">
    <property type="term" value="P:microtubule cytoskeleton organization"/>
    <property type="evidence" value="ECO:0007669"/>
    <property type="project" value="TreeGrafter"/>
</dbReference>
<protein>
    <submittedName>
        <fullName evidence="5">Uncharacterized protein</fullName>
    </submittedName>
</protein>